<accession>A0A412FST4</accession>
<feature type="domain" description="HTH merR-type" evidence="1">
    <location>
        <begin position="1"/>
        <end position="69"/>
    </location>
</feature>
<evidence type="ECO:0000313" key="2">
    <source>
        <dbReference type="EMBL" id="RGR71220.1"/>
    </source>
</evidence>
<dbReference type="GO" id="GO:0003677">
    <property type="term" value="F:DNA binding"/>
    <property type="evidence" value="ECO:0007669"/>
    <property type="project" value="InterPro"/>
</dbReference>
<dbReference type="GO" id="GO:0006355">
    <property type="term" value="P:regulation of DNA-templated transcription"/>
    <property type="evidence" value="ECO:0007669"/>
    <property type="project" value="InterPro"/>
</dbReference>
<evidence type="ECO:0000259" key="1">
    <source>
        <dbReference type="SMART" id="SM00422"/>
    </source>
</evidence>
<dbReference type="GeneID" id="83016360"/>
<reference evidence="2 3" key="1">
    <citation type="submission" date="2018-08" db="EMBL/GenBank/DDBJ databases">
        <title>A genome reference for cultivated species of the human gut microbiota.</title>
        <authorList>
            <person name="Zou Y."/>
            <person name="Xue W."/>
            <person name="Luo G."/>
        </authorList>
    </citation>
    <scope>NUCLEOTIDE SEQUENCE [LARGE SCALE GENOMIC DNA]</scope>
    <source>
        <strain evidence="2 3">AF24-29</strain>
    </source>
</reference>
<dbReference type="Proteomes" id="UP000284178">
    <property type="component" value="Unassembled WGS sequence"/>
</dbReference>
<evidence type="ECO:0000313" key="3">
    <source>
        <dbReference type="Proteomes" id="UP000284178"/>
    </source>
</evidence>
<name>A0A412FST4_9FIRM</name>
<dbReference type="SMART" id="SM00422">
    <property type="entry name" value="HTH_MERR"/>
    <property type="match status" value="1"/>
</dbReference>
<gene>
    <name evidence="2" type="ORF">DWY25_13245</name>
</gene>
<dbReference type="AlphaFoldDB" id="A0A412FST4"/>
<dbReference type="InterPro" id="IPR000551">
    <property type="entry name" value="MerR-type_HTH_dom"/>
</dbReference>
<protein>
    <submittedName>
        <fullName evidence="2">MerR family transcriptional regulator</fullName>
    </submittedName>
</protein>
<keyword evidence="3" id="KW-1185">Reference proteome</keyword>
<dbReference type="Gene3D" id="1.10.1660.10">
    <property type="match status" value="1"/>
</dbReference>
<sequence length="263" mass="30544">MKVNEFARQLGMVSSKVRYYDRMGLIQGERQNNNYRNFTPQDALNIYHAQMLRSFDMSIQESLSAKNEELEAIDQWVGAHVTELEEQIRWQEIKLLRLKEMQAYFQMMKDGRERIAQFSRDNSYNVWNFGTGAVRTPGVQKAVEILSENMPFSYIAIKIGLQSVIEDRRPLDVSIGLGILERNKKKLDLKLPAEVERKEGGEILQYMLEISDPFQLTRSDLKPLLAECRQRNIELKEDLIGRIYLSYMKNGMFVHGIGVSAEL</sequence>
<dbReference type="RefSeq" id="WP_117895631.1">
    <property type="nucleotide sequence ID" value="NZ_CABJCV010000018.1"/>
</dbReference>
<dbReference type="EMBL" id="QRUP01000018">
    <property type="protein sequence ID" value="RGR71220.1"/>
    <property type="molecule type" value="Genomic_DNA"/>
</dbReference>
<organism evidence="2 3">
    <name type="scientific">Holdemania filiformis</name>
    <dbReference type="NCBI Taxonomy" id="61171"/>
    <lineage>
        <taxon>Bacteria</taxon>
        <taxon>Bacillati</taxon>
        <taxon>Bacillota</taxon>
        <taxon>Erysipelotrichia</taxon>
        <taxon>Erysipelotrichales</taxon>
        <taxon>Erysipelotrichaceae</taxon>
        <taxon>Holdemania</taxon>
    </lineage>
</organism>
<dbReference type="Pfam" id="PF13411">
    <property type="entry name" value="MerR_1"/>
    <property type="match status" value="1"/>
</dbReference>
<comment type="caution">
    <text evidence="2">The sequence shown here is derived from an EMBL/GenBank/DDBJ whole genome shotgun (WGS) entry which is preliminary data.</text>
</comment>
<proteinExistence type="predicted"/>
<dbReference type="SUPFAM" id="SSF46955">
    <property type="entry name" value="Putative DNA-binding domain"/>
    <property type="match status" value="1"/>
</dbReference>
<dbReference type="InterPro" id="IPR009061">
    <property type="entry name" value="DNA-bd_dom_put_sf"/>
</dbReference>
<dbReference type="CDD" id="cd00592">
    <property type="entry name" value="HTH_MerR-like"/>
    <property type="match status" value="1"/>
</dbReference>